<protein>
    <submittedName>
        <fullName evidence="1">Uncharacterized protein</fullName>
    </submittedName>
</protein>
<organism evidence="1 2">
    <name type="scientific">Marchantia polymorpha</name>
    <name type="common">Common liverwort</name>
    <name type="synonym">Marchantia aquatica</name>
    <dbReference type="NCBI Taxonomy" id="3197"/>
    <lineage>
        <taxon>Eukaryota</taxon>
        <taxon>Viridiplantae</taxon>
        <taxon>Streptophyta</taxon>
        <taxon>Embryophyta</taxon>
        <taxon>Marchantiophyta</taxon>
        <taxon>Marchantiopsida</taxon>
        <taxon>Marchantiidae</taxon>
        <taxon>Marchantiales</taxon>
        <taxon>Marchantiaceae</taxon>
        <taxon>Marchantia</taxon>
    </lineage>
</organism>
<dbReference type="AlphaFoldDB" id="A0A2R6WXJ2"/>
<dbReference type="Proteomes" id="UP000244005">
    <property type="component" value="Unassembled WGS sequence"/>
</dbReference>
<evidence type="ECO:0000313" key="2">
    <source>
        <dbReference type="Proteomes" id="UP000244005"/>
    </source>
</evidence>
<keyword evidence="2" id="KW-1185">Reference proteome</keyword>
<proteinExistence type="predicted"/>
<reference evidence="2" key="1">
    <citation type="journal article" date="2017" name="Cell">
        <title>Insights into land plant evolution garnered from the Marchantia polymorpha genome.</title>
        <authorList>
            <person name="Bowman J.L."/>
            <person name="Kohchi T."/>
            <person name="Yamato K.T."/>
            <person name="Jenkins J."/>
            <person name="Shu S."/>
            <person name="Ishizaki K."/>
            <person name="Yamaoka S."/>
            <person name="Nishihama R."/>
            <person name="Nakamura Y."/>
            <person name="Berger F."/>
            <person name="Adam C."/>
            <person name="Aki S.S."/>
            <person name="Althoff F."/>
            <person name="Araki T."/>
            <person name="Arteaga-Vazquez M.A."/>
            <person name="Balasubrmanian S."/>
            <person name="Barry K."/>
            <person name="Bauer D."/>
            <person name="Boehm C.R."/>
            <person name="Briginshaw L."/>
            <person name="Caballero-Perez J."/>
            <person name="Catarino B."/>
            <person name="Chen F."/>
            <person name="Chiyoda S."/>
            <person name="Chovatia M."/>
            <person name="Davies K.M."/>
            <person name="Delmans M."/>
            <person name="Demura T."/>
            <person name="Dierschke T."/>
            <person name="Dolan L."/>
            <person name="Dorantes-Acosta A.E."/>
            <person name="Eklund D.M."/>
            <person name="Florent S.N."/>
            <person name="Flores-Sandoval E."/>
            <person name="Fujiyama A."/>
            <person name="Fukuzawa H."/>
            <person name="Galik B."/>
            <person name="Grimanelli D."/>
            <person name="Grimwood J."/>
            <person name="Grossniklaus U."/>
            <person name="Hamada T."/>
            <person name="Haseloff J."/>
            <person name="Hetherington A.J."/>
            <person name="Higo A."/>
            <person name="Hirakawa Y."/>
            <person name="Hundley H.N."/>
            <person name="Ikeda Y."/>
            <person name="Inoue K."/>
            <person name="Inoue S.I."/>
            <person name="Ishida S."/>
            <person name="Jia Q."/>
            <person name="Kakita M."/>
            <person name="Kanazawa T."/>
            <person name="Kawai Y."/>
            <person name="Kawashima T."/>
            <person name="Kennedy M."/>
            <person name="Kinose K."/>
            <person name="Kinoshita T."/>
            <person name="Kohara Y."/>
            <person name="Koide E."/>
            <person name="Komatsu K."/>
            <person name="Kopischke S."/>
            <person name="Kubo M."/>
            <person name="Kyozuka J."/>
            <person name="Lagercrantz U."/>
            <person name="Lin S.S."/>
            <person name="Lindquist E."/>
            <person name="Lipzen A.M."/>
            <person name="Lu C.W."/>
            <person name="De Luna E."/>
            <person name="Martienssen R.A."/>
            <person name="Minamino N."/>
            <person name="Mizutani M."/>
            <person name="Mizutani M."/>
            <person name="Mochizuki N."/>
            <person name="Monte I."/>
            <person name="Mosher R."/>
            <person name="Nagasaki H."/>
            <person name="Nakagami H."/>
            <person name="Naramoto S."/>
            <person name="Nishitani K."/>
            <person name="Ohtani M."/>
            <person name="Okamoto T."/>
            <person name="Okumura M."/>
            <person name="Phillips J."/>
            <person name="Pollak B."/>
            <person name="Reinders A."/>
            <person name="Rovekamp M."/>
            <person name="Sano R."/>
            <person name="Sawa S."/>
            <person name="Schmid M.W."/>
            <person name="Shirakawa M."/>
            <person name="Solano R."/>
            <person name="Spunde A."/>
            <person name="Suetsugu N."/>
            <person name="Sugano S."/>
            <person name="Sugiyama A."/>
            <person name="Sun R."/>
            <person name="Suzuki Y."/>
            <person name="Takenaka M."/>
            <person name="Takezawa D."/>
            <person name="Tomogane H."/>
            <person name="Tsuzuki M."/>
            <person name="Ueda T."/>
            <person name="Umeda M."/>
            <person name="Ward J.M."/>
            <person name="Watanabe Y."/>
            <person name="Yazaki K."/>
            <person name="Yokoyama R."/>
            <person name="Yoshitake Y."/>
            <person name="Yotsui I."/>
            <person name="Zachgo S."/>
            <person name="Schmutz J."/>
        </authorList>
    </citation>
    <scope>NUCLEOTIDE SEQUENCE [LARGE SCALE GENOMIC DNA]</scope>
    <source>
        <strain evidence="2">Tak-1</strain>
    </source>
</reference>
<name>A0A2R6WXJ2_MARPO</name>
<gene>
    <name evidence="1" type="ORF">MARPO_0050s0030</name>
</gene>
<accession>A0A2R6WXJ2</accession>
<sequence>MNEGHLQERYDINVSMPLIHTYIHTSCVYEGFLHHLILTPSETNLVVHRTSARTDICGFVVQNDYLTQVRIVNWLDLILACSFKIIKL</sequence>
<evidence type="ECO:0000313" key="1">
    <source>
        <dbReference type="EMBL" id="PTQ38564.1"/>
    </source>
</evidence>
<dbReference type="EMBL" id="KZ772722">
    <property type="protein sequence ID" value="PTQ38564.1"/>
    <property type="molecule type" value="Genomic_DNA"/>
</dbReference>